<evidence type="ECO:0000313" key="2">
    <source>
        <dbReference type="Proteomes" id="UP000317318"/>
    </source>
</evidence>
<dbReference type="OrthoDB" id="127333at2"/>
<dbReference type="RefSeq" id="WP_145363575.1">
    <property type="nucleotide sequence ID" value="NZ_CP036268.1"/>
</dbReference>
<gene>
    <name evidence="1" type="ORF">Pan189_18450</name>
</gene>
<dbReference type="PANTHER" id="PTHR43737">
    <property type="entry name" value="BLL7424 PROTEIN"/>
    <property type="match status" value="1"/>
</dbReference>
<dbReference type="SUPFAM" id="SSF53649">
    <property type="entry name" value="Alkaline phosphatase-like"/>
    <property type="match status" value="1"/>
</dbReference>
<dbReference type="Proteomes" id="UP000317318">
    <property type="component" value="Chromosome"/>
</dbReference>
<dbReference type="KEGG" id="svp:Pan189_18450"/>
<dbReference type="EMBL" id="CP036268">
    <property type="protein sequence ID" value="QDT37465.1"/>
    <property type="molecule type" value="Genomic_DNA"/>
</dbReference>
<name>A0A517R0N6_9PLAN</name>
<dbReference type="PROSITE" id="PS51318">
    <property type="entry name" value="TAT"/>
    <property type="match status" value="1"/>
</dbReference>
<keyword evidence="2" id="KW-1185">Reference proteome</keyword>
<dbReference type="InterPro" id="IPR010869">
    <property type="entry name" value="DUF1501"/>
</dbReference>
<reference evidence="1 2" key="1">
    <citation type="submission" date="2019-02" db="EMBL/GenBank/DDBJ databases">
        <title>Deep-cultivation of Planctomycetes and their phenomic and genomic characterization uncovers novel biology.</title>
        <authorList>
            <person name="Wiegand S."/>
            <person name="Jogler M."/>
            <person name="Boedeker C."/>
            <person name="Pinto D."/>
            <person name="Vollmers J."/>
            <person name="Rivas-Marin E."/>
            <person name="Kohn T."/>
            <person name="Peeters S.H."/>
            <person name="Heuer A."/>
            <person name="Rast P."/>
            <person name="Oberbeckmann S."/>
            <person name="Bunk B."/>
            <person name="Jeske O."/>
            <person name="Meyerdierks A."/>
            <person name="Storesund J.E."/>
            <person name="Kallscheuer N."/>
            <person name="Luecker S."/>
            <person name="Lage O.M."/>
            <person name="Pohl T."/>
            <person name="Merkel B.J."/>
            <person name="Hornburger P."/>
            <person name="Mueller R.-W."/>
            <person name="Bruemmer F."/>
            <person name="Labrenz M."/>
            <person name="Spormann A.M."/>
            <person name="Op den Camp H."/>
            <person name="Overmann J."/>
            <person name="Amann R."/>
            <person name="Jetten M.S.M."/>
            <person name="Mascher T."/>
            <person name="Medema M.H."/>
            <person name="Devos D.P."/>
            <person name="Kaster A.-K."/>
            <person name="Ovreas L."/>
            <person name="Rohde M."/>
            <person name="Galperin M.Y."/>
            <person name="Jogler C."/>
        </authorList>
    </citation>
    <scope>NUCLEOTIDE SEQUENCE [LARGE SCALE GENOMIC DNA]</scope>
    <source>
        <strain evidence="1 2">Pan189</strain>
    </source>
</reference>
<dbReference type="Pfam" id="PF07394">
    <property type="entry name" value="DUF1501"/>
    <property type="match status" value="1"/>
</dbReference>
<dbReference type="InterPro" id="IPR017850">
    <property type="entry name" value="Alkaline_phosphatase_core_sf"/>
</dbReference>
<evidence type="ECO:0008006" key="3">
    <source>
        <dbReference type="Google" id="ProtNLM"/>
    </source>
</evidence>
<evidence type="ECO:0000313" key="1">
    <source>
        <dbReference type="EMBL" id="QDT37465.1"/>
    </source>
</evidence>
<organism evidence="1 2">
    <name type="scientific">Stratiformator vulcanicus</name>
    <dbReference type="NCBI Taxonomy" id="2527980"/>
    <lineage>
        <taxon>Bacteria</taxon>
        <taxon>Pseudomonadati</taxon>
        <taxon>Planctomycetota</taxon>
        <taxon>Planctomycetia</taxon>
        <taxon>Planctomycetales</taxon>
        <taxon>Planctomycetaceae</taxon>
        <taxon>Stratiformator</taxon>
    </lineage>
</organism>
<sequence length="468" mass="50933">MSLPRRDFLYGLGATLGTAALNSFTQAEDAPSAIEEAGPLAAKQGHFAAKAKSCIFITLAGGPSHIDTFDPKPVLQKLHLNEFRRDDKFASAMNGGKRYYVASPFRTRQVGQSGLWMCDQFGHLPKVADELCIYRGCQAESVNHPTALYHINTGNRFGGDPAIGSWVTYGLGSLNQDLPGYLVMPGRVLPQGGAANWSSGYLPANFQGTPLRPQGSPILDLNPPPGVSTRTQRRNLDLLAELNAAHQQRHPQHEDLSARMASYELAFRMQMTVPEILDIGGETSRTLRDYGTEDRVTGEFGRKCLLSRKLIEKGVRFVQIYQEGWDSHDFIADAHGRMIRTVDQPIAALIADLKQRGLLDETLVVICGEFGRSPDNGVRSGGVSYGRDHNANAMSVVFAGGGVSGGRYVGATDEIGGSAVEVVHPIKDLHVTLLRMLGLDDNKLTYFHAGRFKQLSQVGGEVIDELMA</sequence>
<protein>
    <recommendedName>
        <fullName evidence="3">Sulfatase</fullName>
    </recommendedName>
</protein>
<accession>A0A517R0N6</accession>
<dbReference type="Gene3D" id="3.40.720.10">
    <property type="entry name" value="Alkaline Phosphatase, subunit A"/>
    <property type="match status" value="1"/>
</dbReference>
<dbReference type="PANTHER" id="PTHR43737:SF1">
    <property type="entry name" value="DUF1501 DOMAIN-CONTAINING PROTEIN"/>
    <property type="match status" value="1"/>
</dbReference>
<proteinExistence type="predicted"/>
<dbReference type="InterPro" id="IPR006311">
    <property type="entry name" value="TAT_signal"/>
</dbReference>
<dbReference type="AlphaFoldDB" id="A0A517R0N6"/>